<sequence>MIEEKLAVIVEQFDSFADAVLVNLIFDNNYKDYPVEKDNIRLKFRCLIKSNNYKYGVVELNFQEVVFFKFVQEFPDSTCVVDKALINHCKGEITFDFFPSLSSERVLIENDDSCFKIKCRNIDYSVIKFEVNELGY</sequence>
<evidence type="ECO:0008006" key="3">
    <source>
        <dbReference type="Google" id="ProtNLM"/>
    </source>
</evidence>
<accession>A0AAE3XTB7</accession>
<evidence type="ECO:0000313" key="1">
    <source>
        <dbReference type="EMBL" id="MDR6241486.1"/>
    </source>
</evidence>
<organism evidence="1 2">
    <name type="scientific">Aureibacter tunicatorum</name>
    <dbReference type="NCBI Taxonomy" id="866807"/>
    <lineage>
        <taxon>Bacteria</taxon>
        <taxon>Pseudomonadati</taxon>
        <taxon>Bacteroidota</taxon>
        <taxon>Cytophagia</taxon>
        <taxon>Cytophagales</taxon>
        <taxon>Persicobacteraceae</taxon>
        <taxon>Aureibacter</taxon>
    </lineage>
</organism>
<gene>
    <name evidence="1" type="ORF">HNQ88_004573</name>
</gene>
<dbReference type="AlphaFoldDB" id="A0AAE3XTB7"/>
<protein>
    <recommendedName>
        <fullName evidence="3">Immunity protein 50</fullName>
    </recommendedName>
</protein>
<evidence type="ECO:0000313" key="2">
    <source>
        <dbReference type="Proteomes" id="UP001185092"/>
    </source>
</evidence>
<comment type="caution">
    <text evidence="1">The sequence shown here is derived from an EMBL/GenBank/DDBJ whole genome shotgun (WGS) entry which is preliminary data.</text>
</comment>
<keyword evidence="2" id="KW-1185">Reference proteome</keyword>
<proteinExistence type="predicted"/>
<name>A0AAE3XTB7_9BACT</name>
<dbReference type="RefSeq" id="WP_309942299.1">
    <property type="nucleotide sequence ID" value="NZ_AP025306.1"/>
</dbReference>
<dbReference type="EMBL" id="JAVDQD010000008">
    <property type="protein sequence ID" value="MDR6241486.1"/>
    <property type="molecule type" value="Genomic_DNA"/>
</dbReference>
<dbReference type="Proteomes" id="UP001185092">
    <property type="component" value="Unassembled WGS sequence"/>
</dbReference>
<reference evidence="1" key="1">
    <citation type="submission" date="2023-07" db="EMBL/GenBank/DDBJ databases">
        <title>Genomic Encyclopedia of Type Strains, Phase IV (KMG-IV): sequencing the most valuable type-strain genomes for metagenomic binning, comparative biology and taxonomic classification.</title>
        <authorList>
            <person name="Goeker M."/>
        </authorList>
    </citation>
    <scope>NUCLEOTIDE SEQUENCE</scope>
    <source>
        <strain evidence="1">DSM 26174</strain>
    </source>
</reference>